<dbReference type="AlphaFoldDB" id="A0A177B5K1"/>
<evidence type="ECO:0000256" key="13">
    <source>
        <dbReference type="ARBA" id="ARBA00023125"/>
    </source>
</evidence>
<dbReference type="Pfam" id="PF13307">
    <property type="entry name" value="Helicase_C_2"/>
    <property type="match status" value="2"/>
</dbReference>
<organism evidence="21 22">
    <name type="scientific">Intoshia linei</name>
    <dbReference type="NCBI Taxonomy" id="1819745"/>
    <lineage>
        <taxon>Eukaryota</taxon>
        <taxon>Metazoa</taxon>
        <taxon>Spiralia</taxon>
        <taxon>Lophotrochozoa</taxon>
        <taxon>Mesozoa</taxon>
        <taxon>Orthonectida</taxon>
        <taxon>Rhopaluridae</taxon>
        <taxon>Intoshia</taxon>
    </lineage>
</organism>
<evidence type="ECO:0000256" key="9">
    <source>
        <dbReference type="ARBA" id="ARBA00022806"/>
    </source>
</evidence>
<evidence type="ECO:0000256" key="8">
    <source>
        <dbReference type="ARBA" id="ARBA00022801"/>
    </source>
</evidence>
<sequence>MIINVDNLQLLFPYKYVYPEQYSYMHQLKTILDSKGHGILEMPSGSGKTICILAISVIFLIRFPKKFEKLIYCTRTVPEVENASKELKKLLVYYKRYKLLQDGTFLLRHVDDSNIEINTSLLGVVLSCRKNLCLNEDAMHLPSRTEVDSIDLTREALVVFDEAHNIDNVCIDTMSVTLTPTILQIAEECVHFLQDKVKFFKDSHADVLEQEYNNILKGLPSSSRTEILSLPMTIPTNYVDQTIPGNIRKIDHFLHHLKRFVQYMKARLKIYDHAKQSISSFLSELYKHTYLEPNTLRFSSERLQILTDTLQIYNFENISKLKNLVSLCDFATLIGYYTDSDKFSVVWSKDSSIRNYISDSNTNSIVRLCCLDSSIAFKPILSFKSILLTSGTLTPMSMYSKLLNFTPLISTSILTVLPRQSILPIIVSKGNDQIELSTRHESRDDPNIIRNYGDLLLSMVRVTPDGIICFFPSYSYMEYVLSEWYHRGVLDQIQKYKLIYIETQDINETNDALVNFKKSCNCGRGAVLISVARGKVSEGVDFKHHFGRLVMFNTYNINLIHVVDLFKCIIFGIPYLHTQNAVFQVRLEYLTEKLNISQRDYLAFDAMRHTAQCAGRVLRSKKDYGAMIFADNRYERSSNYSKLPVWITNELTSGNKSLSTENAVHEVKNFFSSMGNDFKIIDSKGHAIFDELGIKNTETKKKILEKTLVDV</sequence>
<proteinExistence type="inferred from homology"/>
<dbReference type="CDD" id="cd18788">
    <property type="entry name" value="SF2_C_XPD"/>
    <property type="match status" value="1"/>
</dbReference>
<dbReference type="PROSITE" id="PS51193">
    <property type="entry name" value="HELICASE_ATP_BIND_2"/>
    <property type="match status" value="1"/>
</dbReference>
<evidence type="ECO:0000256" key="7">
    <source>
        <dbReference type="ARBA" id="ARBA00022763"/>
    </source>
</evidence>
<evidence type="ECO:0000256" key="14">
    <source>
        <dbReference type="ARBA" id="ARBA00023204"/>
    </source>
</evidence>
<dbReference type="GO" id="GO:0046872">
    <property type="term" value="F:metal ion binding"/>
    <property type="evidence" value="ECO:0007669"/>
    <property type="project" value="UniProtKB-KW"/>
</dbReference>
<dbReference type="Gene3D" id="1.10.275.40">
    <property type="match status" value="2"/>
</dbReference>
<dbReference type="PANTHER" id="PTHR11472">
    <property type="entry name" value="DNA REPAIR DEAD HELICASE RAD3/XP-D SUBFAMILY MEMBER"/>
    <property type="match status" value="1"/>
</dbReference>
<dbReference type="GO" id="GO:0006289">
    <property type="term" value="P:nucleotide-excision repair"/>
    <property type="evidence" value="ECO:0007669"/>
    <property type="project" value="InterPro"/>
</dbReference>
<dbReference type="GO" id="GO:0005634">
    <property type="term" value="C:nucleus"/>
    <property type="evidence" value="ECO:0007669"/>
    <property type="project" value="UniProtKB-SubCell"/>
</dbReference>
<keyword evidence="5" id="KW-0479">Metal-binding</keyword>
<dbReference type="InterPro" id="IPR045028">
    <property type="entry name" value="DinG/Rad3-like"/>
</dbReference>
<dbReference type="GO" id="GO:0051539">
    <property type="term" value="F:4 iron, 4 sulfur cluster binding"/>
    <property type="evidence" value="ECO:0007669"/>
    <property type="project" value="UniProtKB-KW"/>
</dbReference>
<evidence type="ECO:0000256" key="15">
    <source>
        <dbReference type="ARBA" id="ARBA00023235"/>
    </source>
</evidence>
<evidence type="ECO:0000256" key="2">
    <source>
        <dbReference type="ARBA" id="ARBA00004123"/>
    </source>
</evidence>
<keyword evidence="22" id="KW-1185">Reference proteome</keyword>
<dbReference type="GO" id="GO:0005524">
    <property type="term" value="F:ATP binding"/>
    <property type="evidence" value="ECO:0007669"/>
    <property type="project" value="UniProtKB-KW"/>
</dbReference>
<name>A0A177B5K1_9BILA</name>
<comment type="caution">
    <text evidence="21">The sequence shown here is derived from an EMBL/GenBank/DDBJ whole genome shotgun (WGS) entry which is preliminary data.</text>
</comment>
<reference evidence="21 22" key="1">
    <citation type="submission" date="2016-04" db="EMBL/GenBank/DDBJ databases">
        <title>The genome of Intoshia linei affirms orthonectids as highly simplified spiralians.</title>
        <authorList>
            <person name="Mikhailov K.V."/>
            <person name="Slusarev G.S."/>
            <person name="Nikitin M.A."/>
            <person name="Logacheva M.D."/>
            <person name="Penin A."/>
            <person name="Aleoshin V."/>
            <person name="Panchin Y.V."/>
        </authorList>
    </citation>
    <scope>NUCLEOTIDE SEQUENCE [LARGE SCALE GENOMIC DNA]</scope>
    <source>
        <strain evidence="21">Intl2013</strain>
        <tissue evidence="21">Whole animal</tissue>
    </source>
</reference>
<dbReference type="GO" id="GO:0003684">
    <property type="term" value="F:damaged DNA binding"/>
    <property type="evidence" value="ECO:0007669"/>
    <property type="project" value="TreeGrafter"/>
</dbReference>
<evidence type="ECO:0000259" key="19">
    <source>
        <dbReference type="PROSITE" id="PS51192"/>
    </source>
</evidence>
<feature type="domain" description="Helicase ATP-binding" evidence="20">
    <location>
        <begin position="7"/>
        <end position="313"/>
    </location>
</feature>
<keyword evidence="7" id="KW-0227">DNA damage</keyword>
<dbReference type="PANTHER" id="PTHR11472:SF1">
    <property type="entry name" value="GENERAL TRANSCRIPTION AND DNA REPAIR FACTOR IIH HELICASE SUBUNIT XPD"/>
    <property type="match status" value="1"/>
</dbReference>
<dbReference type="InterPro" id="IPR001945">
    <property type="entry name" value="RAD3/XPD"/>
</dbReference>
<dbReference type="InterPro" id="IPR010643">
    <property type="entry name" value="HBB"/>
</dbReference>
<keyword evidence="14" id="KW-0234">DNA repair</keyword>
<accession>A0A177B5K1</accession>
<evidence type="ECO:0000256" key="17">
    <source>
        <dbReference type="ARBA" id="ARBA00044969"/>
    </source>
</evidence>
<evidence type="ECO:0000259" key="20">
    <source>
        <dbReference type="PROSITE" id="PS51193"/>
    </source>
</evidence>
<dbReference type="InterPro" id="IPR006554">
    <property type="entry name" value="Helicase-like_DEXD_c2"/>
</dbReference>
<keyword evidence="6" id="KW-0547">Nucleotide-binding</keyword>
<dbReference type="GO" id="GO:0043139">
    <property type="term" value="F:5'-3' DNA helicase activity"/>
    <property type="evidence" value="ECO:0007669"/>
    <property type="project" value="UniProtKB-EC"/>
</dbReference>
<dbReference type="Gene3D" id="3.40.50.300">
    <property type="entry name" value="P-loop containing nucleotide triphosphate hydrolases"/>
    <property type="match status" value="4"/>
</dbReference>
<dbReference type="EMBL" id="LWCA01000402">
    <property type="protein sequence ID" value="OAF68694.1"/>
    <property type="molecule type" value="Genomic_DNA"/>
</dbReference>
<dbReference type="InterPro" id="IPR006555">
    <property type="entry name" value="ATP-dep_Helicase_C"/>
</dbReference>
<evidence type="ECO:0000256" key="6">
    <source>
        <dbReference type="ARBA" id="ARBA00022741"/>
    </source>
</evidence>
<evidence type="ECO:0000256" key="12">
    <source>
        <dbReference type="ARBA" id="ARBA00023014"/>
    </source>
</evidence>
<dbReference type="SMART" id="SM00488">
    <property type="entry name" value="DEXDc2"/>
    <property type="match status" value="1"/>
</dbReference>
<dbReference type="NCBIfam" id="TIGR00604">
    <property type="entry name" value="rad3"/>
    <property type="match status" value="1"/>
</dbReference>
<comment type="catalytic activity">
    <reaction evidence="18">
        <text>ATP + H2O = ADP + phosphate + H(+)</text>
        <dbReference type="Rhea" id="RHEA:13065"/>
        <dbReference type="ChEBI" id="CHEBI:15377"/>
        <dbReference type="ChEBI" id="CHEBI:15378"/>
        <dbReference type="ChEBI" id="CHEBI:30616"/>
        <dbReference type="ChEBI" id="CHEBI:43474"/>
        <dbReference type="ChEBI" id="CHEBI:456216"/>
        <dbReference type="EC" id="5.6.2.3"/>
    </reaction>
</comment>
<dbReference type="GO" id="GO:0016818">
    <property type="term" value="F:hydrolase activity, acting on acid anhydrides, in phosphorus-containing anhydrides"/>
    <property type="evidence" value="ECO:0007669"/>
    <property type="project" value="InterPro"/>
</dbReference>
<keyword evidence="15" id="KW-0413">Isomerase</keyword>
<dbReference type="FunFam" id="3.40.50.300:FF:000128">
    <property type="entry name" value="Putative DNA repair helicase RAD3"/>
    <property type="match status" value="1"/>
</dbReference>
<dbReference type="InterPro" id="IPR014001">
    <property type="entry name" value="Helicase_ATP-bd"/>
</dbReference>
<dbReference type="Proteomes" id="UP000078046">
    <property type="component" value="Unassembled WGS sequence"/>
</dbReference>
<dbReference type="Pfam" id="PF06733">
    <property type="entry name" value="DEAD_2"/>
    <property type="match status" value="2"/>
</dbReference>
<dbReference type="EC" id="5.6.2.3" evidence="17"/>
<keyword evidence="11" id="KW-0408">Iron</keyword>
<evidence type="ECO:0000256" key="11">
    <source>
        <dbReference type="ARBA" id="ARBA00023004"/>
    </source>
</evidence>
<evidence type="ECO:0000256" key="5">
    <source>
        <dbReference type="ARBA" id="ARBA00022723"/>
    </source>
</evidence>
<keyword evidence="4" id="KW-0004">4Fe-4S</keyword>
<evidence type="ECO:0000313" key="21">
    <source>
        <dbReference type="EMBL" id="OAF68694.1"/>
    </source>
</evidence>
<evidence type="ECO:0000256" key="16">
    <source>
        <dbReference type="ARBA" id="ARBA00023242"/>
    </source>
</evidence>
<keyword evidence="9" id="KW-0347">Helicase</keyword>
<evidence type="ECO:0000256" key="1">
    <source>
        <dbReference type="ARBA" id="ARBA00001966"/>
    </source>
</evidence>
<dbReference type="InterPro" id="IPR027417">
    <property type="entry name" value="P-loop_NTPase"/>
</dbReference>
<gene>
    <name evidence="21" type="ORF">A3Q56_03566</name>
</gene>
<evidence type="ECO:0000256" key="18">
    <source>
        <dbReference type="ARBA" id="ARBA00048954"/>
    </source>
</evidence>
<keyword evidence="10" id="KW-0067">ATP-binding</keyword>
<comment type="cofactor">
    <cofactor evidence="1">
        <name>[4Fe-4S] cluster</name>
        <dbReference type="ChEBI" id="CHEBI:49883"/>
    </cofactor>
</comment>
<evidence type="ECO:0000256" key="10">
    <source>
        <dbReference type="ARBA" id="ARBA00022840"/>
    </source>
</evidence>
<dbReference type="GO" id="GO:0045951">
    <property type="term" value="P:positive regulation of mitotic recombination"/>
    <property type="evidence" value="ECO:0007669"/>
    <property type="project" value="TreeGrafter"/>
</dbReference>
<keyword evidence="12" id="KW-0411">Iron-sulfur</keyword>
<dbReference type="GO" id="GO:0006366">
    <property type="term" value="P:transcription by RNA polymerase II"/>
    <property type="evidence" value="ECO:0007669"/>
    <property type="project" value="TreeGrafter"/>
</dbReference>
<evidence type="ECO:0000256" key="4">
    <source>
        <dbReference type="ARBA" id="ARBA00022485"/>
    </source>
</evidence>
<keyword evidence="16" id="KW-0539">Nucleus</keyword>
<keyword evidence="13" id="KW-0238">DNA-binding</keyword>
<evidence type="ECO:0000256" key="3">
    <source>
        <dbReference type="ARBA" id="ARBA00009146"/>
    </source>
</evidence>
<dbReference type="PROSITE" id="PS51192">
    <property type="entry name" value="HELICASE_ATP_BIND_1"/>
    <property type="match status" value="1"/>
</dbReference>
<dbReference type="PRINTS" id="PR00852">
    <property type="entry name" value="XRODRMPGMNTD"/>
</dbReference>
<evidence type="ECO:0000313" key="22">
    <source>
        <dbReference type="Proteomes" id="UP000078046"/>
    </source>
</evidence>
<dbReference type="InterPro" id="IPR014013">
    <property type="entry name" value="Helic_SF1/SF2_ATP-bd_DinG/Rad3"/>
</dbReference>
<dbReference type="InterPro" id="IPR013020">
    <property type="entry name" value="Rad3/Chl1-like"/>
</dbReference>
<protein>
    <recommendedName>
        <fullName evidence="17">DNA 5'-3' helicase</fullName>
        <ecNumber evidence="17">5.6.2.3</ecNumber>
    </recommendedName>
</protein>
<comment type="subcellular location">
    <subcellularLocation>
        <location evidence="2">Nucleus</location>
    </subcellularLocation>
</comment>
<dbReference type="OrthoDB" id="272481at2759"/>
<keyword evidence="8" id="KW-0378">Hydrolase</keyword>
<dbReference type="InterPro" id="IPR010614">
    <property type="entry name" value="RAD3-like_helicase_DEAD"/>
</dbReference>
<feature type="domain" description="Helicase ATP-binding" evidence="19">
    <location>
        <begin position="29"/>
        <end position="196"/>
    </location>
</feature>
<dbReference type="PROSITE" id="PS00690">
    <property type="entry name" value="DEAH_ATP_HELICASE"/>
    <property type="match status" value="1"/>
</dbReference>
<dbReference type="InterPro" id="IPR002464">
    <property type="entry name" value="DNA/RNA_helicase_DEAH_CS"/>
</dbReference>
<dbReference type="Pfam" id="PF06777">
    <property type="entry name" value="HBB"/>
    <property type="match status" value="1"/>
</dbReference>
<comment type="similarity">
    <text evidence="3">Belongs to the helicase family. RAD3/XPD subfamily.</text>
</comment>
<dbReference type="SUPFAM" id="SSF52540">
    <property type="entry name" value="P-loop containing nucleoside triphosphate hydrolases"/>
    <property type="match status" value="1"/>
</dbReference>
<dbReference type="SMART" id="SM00491">
    <property type="entry name" value="HELICc2"/>
    <property type="match status" value="1"/>
</dbReference>